<evidence type="ECO:0000313" key="4">
    <source>
        <dbReference type="Proteomes" id="UP001595778"/>
    </source>
</evidence>
<feature type="transmembrane region" description="Helical" evidence="1">
    <location>
        <begin position="20"/>
        <end position="42"/>
    </location>
</feature>
<reference evidence="4" key="1">
    <citation type="journal article" date="2019" name="Int. J. Syst. Evol. Microbiol.">
        <title>The Global Catalogue of Microorganisms (GCM) 10K type strain sequencing project: providing services to taxonomists for standard genome sequencing and annotation.</title>
        <authorList>
            <consortium name="The Broad Institute Genomics Platform"/>
            <consortium name="The Broad Institute Genome Sequencing Center for Infectious Disease"/>
            <person name="Wu L."/>
            <person name="Ma J."/>
        </authorList>
    </citation>
    <scope>NUCLEOTIDE SEQUENCE [LARGE SCALE GENOMIC DNA]</scope>
    <source>
        <strain evidence="4">PJ61</strain>
    </source>
</reference>
<sequence>MGNTSSTPVRLHSLDGLRGVAALVVLVSHIALTLPTFAAAIYNSDVRLEAGTWGWLATYTPLHLLWAGHEAVFVFFVLSGLVLTIPVIRRGGYSWREYYPKRLVRIYAPVAVAVLFGILMVLLVPRNDSTGMGEWLQDRPTNVSVSGVVKDLILVTGPSRLISPLWSLQWEMLFSLLLPAYVLFVSTRRGTVWVKAALILLTLSAGVLLDNQSLAYMPMFAAGSLMATKLDDLRDACTRMNTAHWWLVGGIASVLATARWTLPLVVPGDFAANISTIPAFIGCVLIVGIAAFCPDIQGFLRSRVVQWLGQISFSLYLTHEPIVIASAFFLGPKNALMVPIVAIPIAFAVAWAFFHLIEARSHTLSKKVGRIFRGKTPNHRSAHSGRVSLNRDH</sequence>
<feature type="transmembrane region" description="Helical" evidence="1">
    <location>
        <begin position="62"/>
        <end position="85"/>
    </location>
</feature>
<feature type="transmembrane region" description="Helical" evidence="1">
    <location>
        <begin position="168"/>
        <end position="185"/>
    </location>
</feature>
<keyword evidence="4" id="KW-1185">Reference proteome</keyword>
<dbReference type="GO" id="GO:0016746">
    <property type="term" value="F:acyltransferase activity"/>
    <property type="evidence" value="ECO:0007669"/>
    <property type="project" value="UniProtKB-KW"/>
</dbReference>
<keyword evidence="1" id="KW-0472">Membrane</keyword>
<dbReference type="Proteomes" id="UP001595778">
    <property type="component" value="Unassembled WGS sequence"/>
</dbReference>
<protein>
    <submittedName>
        <fullName evidence="3">Acyltransferase family protein</fullName>
        <ecNumber evidence="3">2.3.-.-</ecNumber>
    </submittedName>
</protein>
<dbReference type="PANTHER" id="PTHR23028">
    <property type="entry name" value="ACETYLTRANSFERASE"/>
    <property type="match status" value="1"/>
</dbReference>
<keyword evidence="1" id="KW-1133">Transmembrane helix</keyword>
<dbReference type="InterPro" id="IPR002656">
    <property type="entry name" value="Acyl_transf_3_dom"/>
</dbReference>
<dbReference type="RefSeq" id="WP_376976499.1">
    <property type="nucleotide sequence ID" value="NZ_JBHSDQ010000001.1"/>
</dbReference>
<dbReference type="InterPro" id="IPR050879">
    <property type="entry name" value="Acyltransferase_3"/>
</dbReference>
<feature type="transmembrane region" description="Helical" evidence="1">
    <location>
        <begin position="336"/>
        <end position="357"/>
    </location>
</feature>
<comment type="caution">
    <text evidence="3">The sequence shown here is derived from an EMBL/GenBank/DDBJ whole genome shotgun (WGS) entry which is preliminary data.</text>
</comment>
<dbReference type="EC" id="2.3.-.-" evidence="3"/>
<evidence type="ECO:0000256" key="1">
    <source>
        <dbReference type="SAM" id="Phobius"/>
    </source>
</evidence>
<organism evidence="3 4">
    <name type="scientific">Arthrobacter sedimenti</name>
    <dbReference type="NCBI Taxonomy" id="2694931"/>
    <lineage>
        <taxon>Bacteria</taxon>
        <taxon>Bacillati</taxon>
        <taxon>Actinomycetota</taxon>
        <taxon>Actinomycetes</taxon>
        <taxon>Micrococcales</taxon>
        <taxon>Micrococcaceae</taxon>
        <taxon>Arthrobacter</taxon>
    </lineage>
</organism>
<feature type="domain" description="Acyltransferase 3" evidence="2">
    <location>
        <begin position="12"/>
        <end position="354"/>
    </location>
</feature>
<dbReference type="Pfam" id="PF01757">
    <property type="entry name" value="Acyl_transf_3"/>
    <property type="match status" value="1"/>
</dbReference>
<feature type="transmembrane region" description="Helical" evidence="1">
    <location>
        <begin position="274"/>
        <end position="293"/>
    </location>
</feature>
<feature type="transmembrane region" description="Helical" evidence="1">
    <location>
        <begin position="192"/>
        <end position="209"/>
    </location>
</feature>
<feature type="transmembrane region" description="Helical" evidence="1">
    <location>
        <begin position="243"/>
        <end position="262"/>
    </location>
</feature>
<proteinExistence type="predicted"/>
<keyword evidence="3" id="KW-0012">Acyltransferase</keyword>
<keyword evidence="3" id="KW-0808">Transferase</keyword>
<feature type="transmembrane region" description="Helical" evidence="1">
    <location>
        <begin position="106"/>
        <end position="125"/>
    </location>
</feature>
<dbReference type="EMBL" id="JBHSDQ010000001">
    <property type="protein sequence ID" value="MFC4395225.1"/>
    <property type="molecule type" value="Genomic_DNA"/>
</dbReference>
<name>A0ABV8WGZ7_9MICC</name>
<gene>
    <name evidence="3" type="ORF">ACFO0G_03910</name>
</gene>
<evidence type="ECO:0000259" key="2">
    <source>
        <dbReference type="Pfam" id="PF01757"/>
    </source>
</evidence>
<evidence type="ECO:0000313" key="3">
    <source>
        <dbReference type="EMBL" id="MFC4395225.1"/>
    </source>
</evidence>
<keyword evidence="1" id="KW-0812">Transmembrane</keyword>
<accession>A0ABV8WGZ7</accession>